<keyword evidence="1" id="KW-1133">Transmembrane helix</keyword>
<feature type="transmembrane region" description="Helical" evidence="1">
    <location>
        <begin position="6"/>
        <end position="22"/>
    </location>
</feature>
<evidence type="ECO:0000256" key="1">
    <source>
        <dbReference type="SAM" id="Phobius"/>
    </source>
</evidence>
<accession>A0A8D8TNN7</accession>
<protein>
    <submittedName>
        <fullName evidence="2">Uncharacterized protein</fullName>
    </submittedName>
</protein>
<feature type="transmembrane region" description="Helical" evidence="1">
    <location>
        <begin position="29"/>
        <end position="48"/>
    </location>
</feature>
<dbReference type="EMBL" id="HBUF01297066">
    <property type="protein sequence ID" value="CAG6690346.1"/>
    <property type="molecule type" value="Transcribed_RNA"/>
</dbReference>
<name>A0A8D8TNN7_9HEMI</name>
<evidence type="ECO:0000313" key="2">
    <source>
        <dbReference type="EMBL" id="CAG6690346.1"/>
    </source>
</evidence>
<keyword evidence="1" id="KW-0812">Transmembrane</keyword>
<reference evidence="2" key="1">
    <citation type="submission" date="2021-05" db="EMBL/GenBank/DDBJ databases">
        <authorList>
            <person name="Alioto T."/>
            <person name="Alioto T."/>
            <person name="Gomez Garrido J."/>
        </authorList>
    </citation>
    <scope>NUCLEOTIDE SEQUENCE</scope>
</reference>
<dbReference type="AlphaFoldDB" id="A0A8D8TNN7"/>
<organism evidence="2">
    <name type="scientific">Cacopsylla melanoneura</name>
    <dbReference type="NCBI Taxonomy" id="428564"/>
    <lineage>
        <taxon>Eukaryota</taxon>
        <taxon>Metazoa</taxon>
        <taxon>Ecdysozoa</taxon>
        <taxon>Arthropoda</taxon>
        <taxon>Hexapoda</taxon>
        <taxon>Insecta</taxon>
        <taxon>Pterygota</taxon>
        <taxon>Neoptera</taxon>
        <taxon>Paraneoptera</taxon>
        <taxon>Hemiptera</taxon>
        <taxon>Sternorrhyncha</taxon>
        <taxon>Psylloidea</taxon>
        <taxon>Psyllidae</taxon>
        <taxon>Psyllinae</taxon>
        <taxon>Cacopsylla</taxon>
    </lineage>
</organism>
<feature type="transmembrane region" description="Helical" evidence="1">
    <location>
        <begin position="68"/>
        <end position="87"/>
    </location>
</feature>
<keyword evidence="1" id="KW-0472">Membrane</keyword>
<proteinExistence type="predicted"/>
<sequence length="112" mass="13106">MCGNGGNILFAILISMYTKLYIIIKGLRFFQCFSICFSILIVVPILYTNLSTFCTRARYSILVSFCRYSSFVCLLFTFLIFVMPFFWPNETCVILNLTFRQKYKKSLPLKNL</sequence>